<evidence type="ECO:0000256" key="6">
    <source>
        <dbReference type="ARBA" id="ARBA00023065"/>
    </source>
</evidence>
<dbReference type="Pfam" id="PF00593">
    <property type="entry name" value="TonB_dep_Rec_b-barrel"/>
    <property type="match status" value="1"/>
</dbReference>
<evidence type="ECO:0000256" key="7">
    <source>
        <dbReference type="ARBA" id="ARBA00023077"/>
    </source>
</evidence>
<sequence>MLIKSTLGVAIAAALSFSASAEQSIERITVTANKFEQSITDVLASVAVIERSDIEQANYRDLPSILNTIAGLDVVRNGGFGQKADVFVRGASAKHALILVNGVRISDGSSGSVSLTNIPVNSIERVEIVKGARAAIYGSDAMAGVINIITRQASNNTVSATLGSDSYSNYQVAGGLVKDAITFNYNLGYEDTDGYDVTGKDPSKPVTKDHDDDGYTNKNIGFNLAYKTDNVGEFSALSQYSEGQGEYDSAWGNDAYDFENYIAKLGWKKSSATYTQSASVSLSQEENIQTGTDVQQIYSTERIEFEYSGLYTVTEELDVTGGFNYLNEDLSESSATSSKEKRDNGALFVGVFYDNDTWLGNAVVRTDDYDFHGRANTYTTGIGYRANKSVTVRFNHGTAFRAPSLINAFVTESPWYVPNKNIKPEEAVNNELGVTLETKWGRYDIAIFNNKITNLISNKQHPELSGKYVATNIDKVSMQGVELSADFEGLGFQHNVNLSFLDAKDETTNKDLPRRPSETFNYTLGKNWGDFDANIAMQYRSSRPSASFLATELPAFTVFNIAANYQLLDELSFQVRIENITDKAYFTAGTGTAENGQLLGYNSAGRQFFIGASYQF</sequence>
<dbReference type="GO" id="GO:0015889">
    <property type="term" value="P:cobalamin transport"/>
    <property type="evidence" value="ECO:0007669"/>
    <property type="project" value="TreeGrafter"/>
</dbReference>
<dbReference type="InterPro" id="IPR037066">
    <property type="entry name" value="Plug_dom_sf"/>
</dbReference>
<evidence type="ECO:0000259" key="14">
    <source>
        <dbReference type="Pfam" id="PF00593"/>
    </source>
</evidence>
<dbReference type="GO" id="GO:0006811">
    <property type="term" value="P:monoatomic ion transport"/>
    <property type="evidence" value="ECO:0007669"/>
    <property type="project" value="UniProtKB-KW"/>
</dbReference>
<organism evidence="16 17">
    <name type="scientific">Pseudoalteromonas porphyrae</name>
    <dbReference type="NCBI Taxonomy" id="187330"/>
    <lineage>
        <taxon>Bacteria</taxon>
        <taxon>Pseudomonadati</taxon>
        <taxon>Pseudomonadota</taxon>
        <taxon>Gammaproteobacteria</taxon>
        <taxon>Alteromonadales</taxon>
        <taxon>Pseudoalteromonadaceae</taxon>
        <taxon>Pseudoalteromonas</taxon>
    </lineage>
</organism>
<comment type="similarity">
    <text evidence="10 12">Belongs to the TonB-dependent receptor family.</text>
</comment>
<evidence type="ECO:0000256" key="4">
    <source>
        <dbReference type="ARBA" id="ARBA00022692"/>
    </source>
</evidence>
<keyword evidence="2 10" id="KW-0813">Transport</keyword>
<protein>
    <submittedName>
        <fullName evidence="16">TonB-dependent receptor</fullName>
    </submittedName>
</protein>
<dbReference type="PROSITE" id="PS01156">
    <property type="entry name" value="TONB_DEPENDENT_REC_2"/>
    <property type="match status" value="1"/>
</dbReference>
<feature type="chain" id="PRO_5005878225" evidence="13">
    <location>
        <begin position="22"/>
        <end position="616"/>
    </location>
</feature>
<evidence type="ECO:0000256" key="5">
    <source>
        <dbReference type="ARBA" id="ARBA00022729"/>
    </source>
</evidence>
<evidence type="ECO:0000256" key="3">
    <source>
        <dbReference type="ARBA" id="ARBA00022452"/>
    </source>
</evidence>
<dbReference type="OrthoDB" id="9764669at2"/>
<dbReference type="Gene3D" id="2.170.130.10">
    <property type="entry name" value="TonB-dependent receptor, plug domain"/>
    <property type="match status" value="1"/>
</dbReference>
<keyword evidence="9 10" id="KW-0998">Cell outer membrane</keyword>
<evidence type="ECO:0000256" key="11">
    <source>
        <dbReference type="PROSITE-ProRule" id="PRU10144"/>
    </source>
</evidence>
<dbReference type="AlphaFoldDB" id="A0A0N1MTX9"/>
<dbReference type="GO" id="GO:0009279">
    <property type="term" value="C:cell outer membrane"/>
    <property type="evidence" value="ECO:0007669"/>
    <property type="project" value="UniProtKB-SubCell"/>
</dbReference>
<dbReference type="InterPro" id="IPR012910">
    <property type="entry name" value="Plug_dom"/>
</dbReference>
<evidence type="ECO:0000259" key="15">
    <source>
        <dbReference type="Pfam" id="PF07715"/>
    </source>
</evidence>
<reference evidence="16 17" key="1">
    <citation type="submission" date="2015-08" db="EMBL/GenBank/DDBJ databases">
        <title>Draft Genome Sequence of Pseudoalteromonas porphyrae UCD-SED14.</title>
        <authorList>
            <person name="Coil D.A."/>
            <person name="Jospin G."/>
            <person name="Lee R.D."/>
            <person name="Eisen J.A."/>
        </authorList>
    </citation>
    <scope>NUCLEOTIDE SEQUENCE [LARGE SCALE GENOMIC DNA]</scope>
    <source>
        <strain evidence="16 17">UCD-SED14</strain>
    </source>
</reference>
<evidence type="ECO:0000256" key="2">
    <source>
        <dbReference type="ARBA" id="ARBA00022448"/>
    </source>
</evidence>
<proteinExistence type="inferred from homology"/>
<dbReference type="InterPro" id="IPR039426">
    <property type="entry name" value="TonB-dep_rcpt-like"/>
</dbReference>
<name>A0A0N1MTX9_9GAMM</name>
<evidence type="ECO:0000256" key="10">
    <source>
        <dbReference type="PROSITE-ProRule" id="PRU01360"/>
    </source>
</evidence>
<keyword evidence="5 13" id="KW-0732">Signal</keyword>
<dbReference type="CDD" id="cd01347">
    <property type="entry name" value="ligand_gated_channel"/>
    <property type="match status" value="1"/>
</dbReference>
<comment type="caution">
    <text evidence="16">The sequence shown here is derived from an EMBL/GenBank/DDBJ whole genome shotgun (WGS) entry which is preliminary data.</text>
</comment>
<dbReference type="PROSITE" id="PS52016">
    <property type="entry name" value="TONB_DEPENDENT_REC_3"/>
    <property type="match status" value="1"/>
</dbReference>
<keyword evidence="3 10" id="KW-1134">Transmembrane beta strand</keyword>
<evidence type="ECO:0000256" key="13">
    <source>
        <dbReference type="SAM" id="SignalP"/>
    </source>
</evidence>
<dbReference type="PANTHER" id="PTHR30069">
    <property type="entry name" value="TONB-DEPENDENT OUTER MEMBRANE RECEPTOR"/>
    <property type="match status" value="1"/>
</dbReference>
<gene>
    <name evidence="16" type="ORF">ADS77_14945</name>
</gene>
<evidence type="ECO:0000256" key="9">
    <source>
        <dbReference type="ARBA" id="ARBA00023237"/>
    </source>
</evidence>
<comment type="subcellular location">
    <subcellularLocation>
        <location evidence="1 10">Cell outer membrane</location>
        <topology evidence="1 10">Multi-pass membrane protein</topology>
    </subcellularLocation>
</comment>
<dbReference type="Gene3D" id="2.40.170.20">
    <property type="entry name" value="TonB-dependent receptor, beta-barrel domain"/>
    <property type="match status" value="1"/>
</dbReference>
<keyword evidence="4 10" id="KW-0812">Transmembrane</keyword>
<dbReference type="SUPFAM" id="SSF56935">
    <property type="entry name" value="Porins"/>
    <property type="match status" value="1"/>
</dbReference>
<keyword evidence="7 12" id="KW-0798">TonB box</keyword>
<dbReference type="Pfam" id="PF07715">
    <property type="entry name" value="Plug"/>
    <property type="match status" value="1"/>
</dbReference>
<dbReference type="InterPro" id="IPR000531">
    <property type="entry name" value="Beta-barrel_TonB"/>
</dbReference>
<dbReference type="PATRIC" id="fig|187330.3.peg.1419"/>
<feature type="short sequence motif" description="TonB C-terminal box" evidence="11">
    <location>
        <begin position="599"/>
        <end position="616"/>
    </location>
</feature>
<dbReference type="InterPro" id="IPR036942">
    <property type="entry name" value="Beta-barrel_TonB_sf"/>
</dbReference>
<evidence type="ECO:0000256" key="12">
    <source>
        <dbReference type="RuleBase" id="RU003357"/>
    </source>
</evidence>
<dbReference type="Proteomes" id="UP000037848">
    <property type="component" value="Unassembled WGS sequence"/>
</dbReference>
<keyword evidence="6" id="KW-0406">Ion transport</keyword>
<accession>A0A0N1MTX9</accession>
<feature type="domain" description="TonB-dependent receptor-like beta-barrel" evidence="14">
    <location>
        <begin position="167"/>
        <end position="580"/>
    </location>
</feature>
<keyword evidence="16" id="KW-0675">Receptor</keyword>
<feature type="domain" description="TonB-dependent receptor plug" evidence="15">
    <location>
        <begin position="40"/>
        <end position="145"/>
    </location>
</feature>
<evidence type="ECO:0000256" key="1">
    <source>
        <dbReference type="ARBA" id="ARBA00004571"/>
    </source>
</evidence>
<dbReference type="RefSeq" id="WP_054455145.1">
    <property type="nucleotide sequence ID" value="NZ_LHPH01000018.1"/>
</dbReference>
<keyword evidence="8 10" id="KW-0472">Membrane</keyword>
<feature type="signal peptide" evidence="13">
    <location>
        <begin position="1"/>
        <end position="21"/>
    </location>
</feature>
<keyword evidence="17" id="KW-1185">Reference proteome</keyword>
<dbReference type="InterPro" id="IPR010917">
    <property type="entry name" value="TonB_rcpt_CS"/>
</dbReference>
<dbReference type="EMBL" id="LHPH01000018">
    <property type="protein sequence ID" value="KPH61403.1"/>
    <property type="molecule type" value="Genomic_DNA"/>
</dbReference>
<dbReference type="PANTHER" id="PTHR30069:SF53">
    <property type="entry name" value="COLICIN I RECEPTOR-RELATED"/>
    <property type="match status" value="1"/>
</dbReference>
<evidence type="ECO:0000256" key="8">
    <source>
        <dbReference type="ARBA" id="ARBA00023136"/>
    </source>
</evidence>
<evidence type="ECO:0000313" key="16">
    <source>
        <dbReference type="EMBL" id="KPH61403.1"/>
    </source>
</evidence>
<evidence type="ECO:0000313" key="17">
    <source>
        <dbReference type="Proteomes" id="UP000037848"/>
    </source>
</evidence>